<comment type="caution">
    <text evidence="6">The sequence shown here is derived from an EMBL/GenBank/DDBJ whole genome shotgun (WGS) entry which is preliminary data.</text>
</comment>
<dbReference type="Gene3D" id="3.90.700.10">
    <property type="entry name" value="Succinate dehydrogenase/fumarate reductase flavoprotein, catalytic domain"/>
    <property type="match status" value="1"/>
</dbReference>
<dbReference type="PANTHER" id="PTHR43400">
    <property type="entry name" value="FUMARATE REDUCTASE"/>
    <property type="match status" value="1"/>
</dbReference>
<keyword evidence="2" id="KW-0285">Flavoprotein</keyword>
<dbReference type="Pfam" id="PF00890">
    <property type="entry name" value="FAD_binding_2"/>
    <property type="match status" value="1"/>
</dbReference>
<dbReference type="OrthoDB" id="3178130at2"/>
<dbReference type="PANTHER" id="PTHR43400:SF10">
    <property type="entry name" value="3-OXOSTEROID 1-DEHYDROGENASE"/>
    <property type="match status" value="1"/>
</dbReference>
<dbReference type="Proteomes" id="UP000074310">
    <property type="component" value="Unassembled WGS sequence"/>
</dbReference>
<dbReference type="InterPro" id="IPR050315">
    <property type="entry name" value="FAD-oxidoreductase_2"/>
</dbReference>
<sequence length="522" mass="54205">MSSNGMMNVDVVVVGSGAAGLTAALAAQTRGASVAIVEAEDLLGGTSAIGGGNLWIPGNGPMRRAGRADDLAQALVYLRRVSGSQPAIENARAFIEHGPRLVDFLETHSALRFSSIARHDYHADWDGAGFGRSLEPEPFEAGRHLGGRSGWFRTNPTRAPLTYAEYRTGPNPELVAERRQRDVRTQGAALIAGLGHAALAAGVDMFRGAGLARLERTNGSGFLIDLTDGNQLAVKSVVLASGGFASNPAMRRALLPSVEFVSLAAGRAAGDGIRSGLDCGAGLSGVGDGWLGAVHVPEDGRAPFLVVRELALPGSMLVDADGRRFVNEALGYNDVGRGMLAFDPARGCYPAARSWLIFDDAFRSRYSVLGTPPGAAVPTSWRQAESIAALSDALMFPERALASSVEQMNYVAKSGRDYLFGRGSDAHQRFNGDAGHEPNPCLGTISQAPFYAAPIVPGLCGTKGGLAVNEQACVLNRDGAPISGLYACGDVAASVMGFGYAGAGASIGPAMTFGMLAGETIK</sequence>
<evidence type="ECO:0000256" key="4">
    <source>
        <dbReference type="ARBA" id="ARBA00023002"/>
    </source>
</evidence>
<evidence type="ECO:0000259" key="5">
    <source>
        <dbReference type="Pfam" id="PF00890"/>
    </source>
</evidence>
<name>A0A147HZN0_9SPHN</name>
<dbReference type="PATRIC" id="fig|869719.3.peg.2479"/>
<dbReference type="PRINTS" id="PR00411">
    <property type="entry name" value="PNDRDTASEI"/>
</dbReference>
<keyword evidence="4" id="KW-0560">Oxidoreductase</keyword>
<evidence type="ECO:0000256" key="1">
    <source>
        <dbReference type="ARBA" id="ARBA00001974"/>
    </source>
</evidence>
<proteinExistence type="predicted"/>
<gene>
    <name evidence="6" type="ORF">NS334_12475</name>
</gene>
<dbReference type="AlphaFoldDB" id="A0A147HZN0"/>
<organism evidence="6 7">
    <name type="scientific">Sphingomonas endophytica</name>
    <dbReference type="NCBI Taxonomy" id="869719"/>
    <lineage>
        <taxon>Bacteria</taxon>
        <taxon>Pseudomonadati</taxon>
        <taxon>Pseudomonadota</taxon>
        <taxon>Alphaproteobacteria</taxon>
        <taxon>Sphingomonadales</taxon>
        <taxon>Sphingomonadaceae</taxon>
        <taxon>Sphingomonas</taxon>
    </lineage>
</organism>
<dbReference type="GO" id="GO:0016491">
    <property type="term" value="F:oxidoreductase activity"/>
    <property type="evidence" value="ECO:0007669"/>
    <property type="project" value="UniProtKB-KW"/>
</dbReference>
<feature type="domain" description="FAD-dependent oxidoreductase 2 FAD-binding" evidence="5">
    <location>
        <begin position="10"/>
        <end position="507"/>
    </location>
</feature>
<protein>
    <recommendedName>
        <fullName evidence="5">FAD-dependent oxidoreductase 2 FAD-binding domain-containing protein</fullName>
    </recommendedName>
</protein>
<evidence type="ECO:0000313" key="6">
    <source>
        <dbReference type="EMBL" id="KTT70426.1"/>
    </source>
</evidence>
<accession>A0A147HZN0</accession>
<dbReference type="Gene3D" id="3.50.50.60">
    <property type="entry name" value="FAD/NAD(P)-binding domain"/>
    <property type="match status" value="1"/>
</dbReference>
<reference evidence="6 7" key="1">
    <citation type="journal article" date="2016" name="Front. Microbiol.">
        <title>Genomic Resource of Rice Seed Associated Bacteria.</title>
        <authorList>
            <person name="Midha S."/>
            <person name="Bansal K."/>
            <person name="Sharma S."/>
            <person name="Kumar N."/>
            <person name="Patil P.P."/>
            <person name="Chaudhry V."/>
            <person name="Patil P.B."/>
        </authorList>
    </citation>
    <scope>NUCLEOTIDE SEQUENCE [LARGE SCALE GENOMIC DNA]</scope>
    <source>
        <strain evidence="6 7">NS334</strain>
    </source>
</reference>
<comment type="cofactor">
    <cofactor evidence="1">
        <name>FAD</name>
        <dbReference type="ChEBI" id="CHEBI:57692"/>
    </cofactor>
</comment>
<evidence type="ECO:0000256" key="3">
    <source>
        <dbReference type="ARBA" id="ARBA00022827"/>
    </source>
</evidence>
<evidence type="ECO:0000256" key="2">
    <source>
        <dbReference type="ARBA" id="ARBA00022630"/>
    </source>
</evidence>
<dbReference type="InterPro" id="IPR027477">
    <property type="entry name" value="Succ_DH/fumarate_Rdtase_cat_sf"/>
</dbReference>
<dbReference type="GO" id="GO:0008202">
    <property type="term" value="P:steroid metabolic process"/>
    <property type="evidence" value="ECO:0007669"/>
    <property type="project" value="UniProtKB-ARBA"/>
</dbReference>
<dbReference type="InterPro" id="IPR003953">
    <property type="entry name" value="FAD-dep_OxRdtase_2_FAD-bd"/>
</dbReference>
<dbReference type="SUPFAM" id="SSF56425">
    <property type="entry name" value="Succinate dehydrogenase/fumarate reductase flavoprotein, catalytic domain"/>
    <property type="match status" value="1"/>
</dbReference>
<keyword evidence="7" id="KW-1185">Reference proteome</keyword>
<keyword evidence="3" id="KW-0274">FAD</keyword>
<dbReference type="EMBL" id="LDTB01000053">
    <property type="protein sequence ID" value="KTT70426.1"/>
    <property type="molecule type" value="Genomic_DNA"/>
</dbReference>
<dbReference type="SUPFAM" id="SSF51905">
    <property type="entry name" value="FAD/NAD(P)-binding domain"/>
    <property type="match status" value="1"/>
</dbReference>
<evidence type="ECO:0000313" key="7">
    <source>
        <dbReference type="Proteomes" id="UP000074310"/>
    </source>
</evidence>
<dbReference type="InterPro" id="IPR036188">
    <property type="entry name" value="FAD/NAD-bd_sf"/>
</dbReference>